<dbReference type="AlphaFoldDB" id="A0A9R0JRD7"/>
<dbReference type="GeneID" id="110784187"/>
<accession>A0A9R0JRD7</accession>
<dbReference type="Pfam" id="PF00168">
    <property type="entry name" value="C2"/>
    <property type="match status" value="1"/>
</dbReference>
<dbReference type="PANTHER" id="PTHR32246">
    <property type="entry name" value="INGRESSION PROTEIN FIC1"/>
    <property type="match status" value="1"/>
</dbReference>
<evidence type="ECO:0000256" key="1">
    <source>
        <dbReference type="SAM" id="MobiDB-lite"/>
    </source>
</evidence>
<organism evidence="3 4">
    <name type="scientific">Spinacia oleracea</name>
    <name type="common">Spinach</name>
    <dbReference type="NCBI Taxonomy" id="3562"/>
    <lineage>
        <taxon>Eukaryota</taxon>
        <taxon>Viridiplantae</taxon>
        <taxon>Streptophyta</taxon>
        <taxon>Embryophyta</taxon>
        <taxon>Tracheophyta</taxon>
        <taxon>Spermatophyta</taxon>
        <taxon>Magnoliopsida</taxon>
        <taxon>eudicotyledons</taxon>
        <taxon>Gunneridae</taxon>
        <taxon>Pentapetalae</taxon>
        <taxon>Caryophyllales</taxon>
        <taxon>Chenopodiaceae</taxon>
        <taxon>Chenopodioideae</taxon>
        <taxon>Anserineae</taxon>
        <taxon>Spinacia</taxon>
    </lineage>
</organism>
<dbReference type="Gene3D" id="2.60.40.150">
    <property type="entry name" value="C2 domain"/>
    <property type="match status" value="1"/>
</dbReference>
<evidence type="ECO:0000313" key="4">
    <source>
        <dbReference type="RefSeq" id="XP_021844315.1"/>
    </source>
</evidence>
<dbReference type="Proteomes" id="UP000813463">
    <property type="component" value="Chromosome 3"/>
</dbReference>
<reference evidence="4" key="2">
    <citation type="submission" date="2025-08" db="UniProtKB">
        <authorList>
            <consortium name="RefSeq"/>
        </authorList>
    </citation>
    <scope>IDENTIFICATION</scope>
    <source>
        <tissue evidence="4">Leaf</tissue>
    </source>
</reference>
<feature type="domain" description="C2" evidence="2">
    <location>
        <begin position="1"/>
        <end position="116"/>
    </location>
</feature>
<dbReference type="SUPFAM" id="SSF49562">
    <property type="entry name" value="C2 domain (Calcium/lipid-binding domain, CaLB)"/>
    <property type="match status" value="1"/>
</dbReference>
<gene>
    <name evidence="4" type="primary">LOC110784187</name>
</gene>
<dbReference type="PANTHER" id="PTHR32246:SF20">
    <property type="entry name" value="CALCIUM-DEPENDENT LIPID-BINDING (CALB DOMAIN) FAMILY PROTEIN"/>
    <property type="match status" value="1"/>
</dbReference>
<dbReference type="InterPro" id="IPR035892">
    <property type="entry name" value="C2_domain_sf"/>
</dbReference>
<evidence type="ECO:0000259" key="2">
    <source>
        <dbReference type="PROSITE" id="PS50004"/>
    </source>
</evidence>
<dbReference type="SMART" id="SM00239">
    <property type="entry name" value="C2"/>
    <property type="match status" value="1"/>
</dbReference>
<sequence length="232" mass="25679">MASMYEVELTLSSAKDLKNINWRHGPTRPYVVAWIDSDRKFTSRIDDEGDTCPKWNQTLTIPLDRQIEGATLYIDVVHHATLDEDDIKLLIGSGNFNLSEVIDDMLQIGDRVPHSLKLKRPSGRPQGTLELEIVVHDPYSRGSDYSYPTINGSAPKGTGYPYEQPPRGSSYGDPGYGKPAYEEKKKKDAFGGTGMTGLAIGATTGVVGGIALAEGFYHIDDEDDDEYEFTVW</sequence>
<dbReference type="InterPro" id="IPR000008">
    <property type="entry name" value="C2_dom"/>
</dbReference>
<reference evidence="3" key="1">
    <citation type="journal article" date="2021" name="Nat. Commun.">
        <title>Genomic analyses provide insights into spinach domestication and the genetic basis of agronomic traits.</title>
        <authorList>
            <person name="Cai X."/>
            <person name="Sun X."/>
            <person name="Xu C."/>
            <person name="Sun H."/>
            <person name="Wang X."/>
            <person name="Ge C."/>
            <person name="Zhang Z."/>
            <person name="Wang Q."/>
            <person name="Fei Z."/>
            <person name="Jiao C."/>
            <person name="Wang Q."/>
        </authorList>
    </citation>
    <scope>NUCLEOTIDE SEQUENCE [LARGE SCALE GENOMIC DNA]</scope>
    <source>
        <strain evidence="3">cv. Varoflay</strain>
    </source>
</reference>
<dbReference type="OrthoDB" id="1915999at2759"/>
<feature type="region of interest" description="Disordered" evidence="1">
    <location>
        <begin position="145"/>
        <end position="180"/>
    </location>
</feature>
<keyword evidence="3" id="KW-1185">Reference proteome</keyword>
<dbReference type="GO" id="GO:0006952">
    <property type="term" value="P:defense response"/>
    <property type="evidence" value="ECO:0007669"/>
    <property type="project" value="InterPro"/>
</dbReference>
<dbReference type="RefSeq" id="XP_021844315.1">
    <property type="nucleotide sequence ID" value="XM_021988623.2"/>
</dbReference>
<dbReference type="CDD" id="cd04051">
    <property type="entry name" value="C2_SRC2_like"/>
    <property type="match status" value="1"/>
</dbReference>
<evidence type="ECO:0000313" key="3">
    <source>
        <dbReference type="Proteomes" id="UP000813463"/>
    </source>
</evidence>
<name>A0A9R0JRD7_SPIOL</name>
<dbReference type="KEGG" id="soe:110784187"/>
<proteinExistence type="predicted"/>
<dbReference type="PROSITE" id="PS50004">
    <property type="entry name" value="C2"/>
    <property type="match status" value="1"/>
</dbReference>
<protein>
    <recommendedName>
        <fullName evidence="2">C2 domain-containing protein</fullName>
    </recommendedName>
</protein>
<dbReference type="InterPro" id="IPR044750">
    <property type="entry name" value="C2_SRC2/BAP"/>
</dbReference>